<feature type="compositionally biased region" description="Acidic residues" evidence="1">
    <location>
        <begin position="78"/>
        <end position="87"/>
    </location>
</feature>
<feature type="region of interest" description="Disordered" evidence="1">
    <location>
        <begin position="157"/>
        <end position="195"/>
    </location>
</feature>
<accession>A0A6D2JTH7</accession>
<comment type="caution">
    <text evidence="2">The sequence shown here is derived from an EMBL/GenBank/DDBJ whole genome shotgun (WGS) entry which is preliminary data.</text>
</comment>
<sequence length="357" mass="39566">MAREKQDSQIGFTKKRSRQSSEELCFLVPHSTTVSIITIDDDEDETLVSKKTDDHLKIPPSFGSSGSKQSTTVSIITIDDDDEDDETLDSKDKKTDDVMIPPRLNSSTSLPSADAIIIIDDEKDKCETLEPKKKKPRLGSWWDNDDAFDELSIVVKGLPKPKDTEPESRVDSCFSSSTDLQEKKKDGERSSSSTHHVNFIDLSDAESVGSNKGIGHVSLEELGVTVEEQKINSKKRGLGSCCLDVGVFDELSSVVKGLSRVESSCFSSPHEPETKKKKVDERSLSSTHHDKSFIDLSEDKTVAESTKGVRHVSLDEFGVSVEDLKSMPWEAFDPAWEIRSKTMDPWLGGFVQDMLCS</sequence>
<protein>
    <submittedName>
        <fullName evidence="2">Uncharacterized protein</fullName>
    </submittedName>
</protein>
<dbReference type="OrthoDB" id="1044253at2759"/>
<dbReference type="AlphaFoldDB" id="A0A6D2JTH7"/>
<organism evidence="2 3">
    <name type="scientific">Microthlaspi erraticum</name>
    <dbReference type="NCBI Taxonomy" id="1685480"/>
    <lineage>
        <taxon>Eukaryota</taxon>
        <taxon>Viridiplantae</taxon>
        <taxon>Streptophyta</taxon>
        <taxon>Embryophyta</taxon>
        <taxon>Tracheophyta</taxon>
        <taxon>Spermatophyta</taxon>
        <taxon>Magnoliopsida</taxon>
        <taxon>eudicotyledons</taxon>
        <taxon>Gunneridae</taxon>
        <taxon>Pentapetalae</taxon>
        <taxon>rosids</taxon>
        <taxon>malvids</taxon>
        <taxon>Brassicales</taxon>
        <taxon>Brassicaceae</taxon>
        <taxon>Coluteocarpeae</taxon>
        <taxon>Microthlaspi</taxon>
    </lineage>
</organism>
<evidence type="ECO:0000256" key="1">
    <source>
        <dbReference type="SAM" id="MobiDB-lite"/>
    </source>
</evidence>
<feature type="compositionally biased region" description="Basic and acidic residues" evidence="1">
    <location>
        <begin position="180"/>
        <end position="189"/>
    </location>
</feature>
<dbReference type="EMBL" id="CACVBM020001274">
    <property type="protein sequence ID" value="CAA7043134.1"/>
    <property type="molecule type" value="Genomic_DNA"/>
</dbReference>
<evidence type="ECO:0000313" key="2">
    <source>
        <dbReference type="EMBL" id="CAA7043134.1"/>
    </source>
</evidence>
<reference evidence="2" key="1">
    <citation type="submission" date="2020-01" db="EMBL/GenBank/DDBJ databases">
        <authorList>
            <person name="Mishra B."/>
        </authorList>
    </citation>
    <scope>NUCLEOTIDE SEQUENCE [LARGE SCALE GENOMIC DNA]</scope>
</reference>
<proteinExistence type="predicted"/>
<name>A0A6D2JTH7_9BRAS</name>
<keyword evidence="3" id="KW-1185">Reference proteome</keyword>
<dbReference type="Proteomes" id="UP000467841">
    <property type="component" value="Unassembled WGS sequence"/>
</dbReference>
<feature type="region of interest" description="Disordered" evidence="1">
    <location>
        <begin position="57"/>
        <end position="107"/>
    </location>
</feature>
<feature type="compositionally biased region" description="Basic and acidic residues" evidence="1">
    <location>
        <begin position="88"/>
        <end position="97"/>
    </location>
</feature>
<feature type="region of interest" description="Disordered" evidence="1">
    <location>
        <begin position="1"/>
        <end position="21"/>
    </location>
</feature>
<feature type="compositionally biased region" description="Basic and acidic residues" evidence="1">
    <location>
        <begin position="270"/>
        <end position="284"/>
    </location>
</feature>
<feature type="region of interest" description="Disordered" evidence="1">
    <location>
        <begin position="264"/>
        <end position="284"/>
    </location>
</feature>
<feature type="compositionally biased region" description="Basic and acidic residues" evidence="1">
    <location>
        <begin position="160"/>
        <end position="170"/>
    </location>
</feature>
<evidence type="ECO:0000313" key="3">
    <source>
        <dbReference type="Proteomes" id="UP000467841"/>
    </source>
</evidence>
<gene>
    <name evidence="2" type="ORF">MERR_LOCUS30369</name>
</gene>